<feature type="region of interest" description="Disordered" evidence="1">
    <location>
        <begin position="33"/>
        <end position="80"/>
    </location>
</feature>
<feature type="compositionally biased region" description="Low complexity" evidence="1">
    <location>
        <begin position="117"/>
        <end position="132"/>
    </location>
</feature>
<dbReference type="Proteomes" id="UP000024635">
    <property type="component" value="Unassembled WGS sequence"/>
</dbReference>
<accession>A0A016UVU0</accession>
<feature type="region of interest" description="Disordered" evidence="1">
    <location>
        <begin position="93"/>
        <end position="145"/>
    </location>
</feature>
<protein>
    <submittedName>
        <fullName evidence="2">Uncharacterized protein</fullName>
    </submittedName>
</protein>
<name>A0A016UVU0_9BILA</name>
<organism evidence="2 3">
    <name type="scientific">Ancylostoma ceylanicum</name>
    <dbReference type="NCBI Taxonomy" id="53326"/>
    <lineage>
        <taxon>Eukaryota</taxon>
        <taxon>Metazoa</taxon>
        <taxon>Ecdysozoa</taxon>
        <taxon>Nematoda</taxon>
        <taxon>Chromadorea</taxon>
        <taxon>Rhabditida</taxon>
        <taxon>Rhabditina</taxon>
        <taxon>Rhabditomorpha</taxon>
        <taxon>Strongyloidea</taxon>
        <taxon>Ancylostomatidae</taxon>
        <taxon>Ancylostomatinae</taxon>
        <taxon>Ancylostoma</taxon>
    </lineage>
</organism>
<dbReference type="OrthoDB" id="2275718at2759"/>
<dbReference type="EMBL" id="JARK01001361">
    <property type="protein sequence ID" value="EYC19111.1"/>
    <property type="molecule type" value="Genomic_DNA"/>
</dbReference>
<proteinExistence type="predicted"/>
<feature type="compositionally biased region" description="Pro residues" evidence="1">
    <location>
        <begin position="133"/>
        <end position="145"/>
    </location>
</feature>
<reference evidence="3" key="1">
    <citation type="journal article" date="2015" name="Nat. Genet.">
        <title>The genome and transcriptome of the zoonotic hookworm Ancylostoma ceylanicum identify infection-specific gene families.</title>
        <authorList>
            <person name="Schwarz E.M."/>
            <person name="Hu Y."/>
            <person name="Antoshechkin I."/>
            <person name="Miller M.M."/>
            <person name="Sternberg P.W."/>
            <person name="Aroian R.V."/>
        </authorList>
    </citation>
    <scope>NUCLEOTIDE SEQUENCE</scope>
    <source>
        <strain evidence="3">HY135</strain>
    </source>
</reference>
<sequence>MVPHTAAQWQPHVMQVGQGMVPYAYQSFSVQGGASGGGSAGVVPPPPPQGGFAGPQAPPPQMMPGTPQTGAPPPGIYPQRFVPAQGYVLPQAGVQGQTRFPTPQQTPHQGMDAAHFQAQGAPGSAAASTGPNSQPPTPGPSPAQV</sequence>
<evidence type="ECO:0000256" key="1">
    <source>
        <dbReference type="SAM" id="MobiDB-lite"/>
    </source>
</evidence>
<evidence type="ECO:0000313" key="3">
    <source>
        <dbReference type="Proteomes" id="UP000024635"/>
    </source>
</evidence>
<dbReference type="AlphaFoldDB" id="A0A016UVU0"/>
<feature type="compositionally biased region" description="Polar residues" evidence="1">
    <location>
        <begin position="94"/>
        <end position="108"/>
    </location>
</feature>
<keyword evidence="3" id="KW-1185">Reference proteome</keyword>
<gene>
    <name evidence="2" type="primary">Acey_s0025.g1180</name>
    <name evidence="2" type="synonym">Acey-atx-2</name>
    <name evidence="2" type="ORF">Y032_0025g1180</name>
</gene>
<comment type="caution">
    <text evidence="2">The sequence shown here is derived from an EMBL/GenBank/DDBJ whole genome shotgun (WGS) entry which is preliminary data.</text>
</comment>
<evidence type="ECO:0000313" key="2">
    <source>
        <dbReference type="EMBL" id="EYC19111.1"/>
    </source>
</evidence>